<feature type="region of interest" description="Disordered" evidence="10">
    <location>
        <begin position="1"/>
        <end position="22"/>
    </location>
</feature>
<feature type="transmembrane region" description="Helical" evidence="9">
    <location>
        <begin position="59"/>
        <end position="81"/>
    </location>
</feature>
<feature type="transmembrane region" description="Helical" evidence="9">
    <location>
        <begin position="345"/>
        <end position="366"/>
    </location>
</feature>
<dbReference type="Pfam" id="PF00375">
    <property type="entry name" value="SDF"/>
    <property type="match status" value="1"/>
</dbReference>
<evidence type="ECO:0000256" key="3">
    <source>
        <dbReference type="ARBA" id="ARBA00022448"/>
    </source>
</evidence>
<evidence type="ECO:0000313" key="12">
    <source>
        <dbReference type="Proteomes" id="UP000192578"/>
    </source>
</evidence>
<keyword evidence="12" id="KW-1185">Reference proteome</keyword>
<comment type="caution">
    <text evidence="11">The sequence shown here is derived from an EMBL/GenBank/DDBJ whole genome shotgun (WGS) entry which is preliminary data.</text>
</comment>
<feature type="transmembrane region" description="Helical" evidence="9">
    <location>
        <begin position="274"/>
        <end position="295"/>
    </location>
</feature>
<evidence type="ECO:0000313" key="11">
    <source>
        <dbReference type="EMBL" id="OWA51766.1"/>
    </source>
</evidence>
<evidence type="ECO:0000256" key="10">
    <source>
        <dbReference type="SAM" id="MobiDB-lite"/>
    </source>
</evidence>
<feature type="transmembrane region" description="Helical" evidence="9">
    <location>
        <begin position="101"/>
        <end position="121"/>
    </location>
</feature>
<dbReference type="GO" id="GO:0015501">
    <property type="term" value="F:glutamate:sodium symporter activity"/>
    <property type="evidence" value="ECO:0007669"/>
    <property type="project" value="TreeGrafter"/>
</dbReference>
<dbReference type="GO" id="GO:0015175">
    <property type="term" value="F:neutral L-amino acid transmembrane transporter activity"/>
    <property type="evidence" value="ECO:0007669"/>
    <property type="project" value="TreeGrafter"/>
</dbReference>
<accession>A0A9X6NFK6</accession>
<sequence>MPKHQPPNAHRSTNQNQGHAPETVVRLVVPPRPHDQPNQPTTLLGRLQSCKPKMNKDNLLLLLTVMGVVAGIVLGSLLRFANLDSTAIHLIQYPGELLMRMLKMMVLPLIISSLISGLAQLDAKESGKMGSWALLYYFSTTMIAAIIGIIMVLTIQPGANSDRPTIAKGEEKEVSTLDAILDLIRNVFPDNLVQACFRNDETVYKHVPNPNYDASINGSMATMRVRSLVLKDGMNVLGLITFSIGFGIILGAMGPEGQVMTNFFFVLNEIIMRLVKLVIWYSPIGIMCLISGKILEVANIADTARMLGMYMVTVLCGLAVHAIIVLPGIYFLVTRKNPWTFFRGMLQAWVMALGTASSAATLPITFRCLEENNGIDKRVTRFVLPVGATVNMDGTALYEAVAAIFIAQLNRMELTIGQVITVSLTATAASIGAASVPSAGLVTMLLVLTSVGLPTSDVTYIIAVDWLLDRIRTSINVLGDAFGAGIVYHLCKDDLEKIDMEVVKDLNDQGMSPMSPMSPFDPFRRMSSAMLEVLPPTHVMRRHSAKDRGTELLKDRGNNGLAVQSYHLIPNDDVREATPGDTDTSM</sequence>
<dbReference type="Gene3D" id="1.10.3860.10">
    <property type="entry name" value="Sodium:dicarboxylate symporter"/>
    <property type="match status" value="1"/>
</dbReference>
<dbReference type="PROSITE" id="PS00713">
    <property type="entry name" value="NA_DICARBOXYL_SYMP_1"/>
    <property type="match status" value="1"/>
</dbReference>
<keyword evidence="8" id="KW-0325">Glycoprotein</keyword>
<dbReference type="EMBL" id="MTYJ01000238">
    <property type="protein sequence ID" value="OWA51766.1"/>
    <property type="molecule type" value="Genomic_DNA"/>
</dbReference>
<protein>
    <recommendedName>
        <fullName evidence="9">Amino acid transporter</fullName>
    </recommendedName>
</protein>
<feature type="transmembrane region" description="Helical" evidence="9">
    <location>
        <begin position="386"/>
        <end position="407"/>
    </location>
</feature>
<dbReference type="PRINTS" id="PR00173">
    <property type="entry name" value="EDTRNSPORT"/>
</dbReference>
<dbReference type="PROSITE" id="PS00714">
    <property type="entry name" value="NA_DICARBOXYL_SYMP_2"/>
    <property type="match status" value="1"/>
</dbReference>
<keyword evidence="3 9" id="KW-0813">Transport</keyword>
<evidence type="ECO:0000256" key="8">
    <source>
        <dbReference type="ARBA" id="ARBA00023180"/>
    </source>
</evidence>
<name>A0A9X6NFK6_HYPEX</name>
<evidence type="ECO:0000256" key="9">
    <source>
        <dbReference type="RuleBase" id="RU361216"/>
    </source>
</evidence>
<dbReference type="GO" id="GO:0005886">
    <property type="term" value="C:plasma membrane"/>
    <property type="evidence" value="ECO:0007669"/>
    <property type="project" value="TreeGrafter"/>
</dbReference>
<comment type="subcellular location">
    <subcellularLocation>
        <location evidence="1 9">Membrane</location>
        <topology evidence="1 9">Multi-pass membrane protein</topology>
    </subcellularLocation>
</comment>
<evidence type="ECO:0000256" key="4">
    <source>
        <dbReference type="ARBA" id="ARBA00022692"/>
    </source>
</evidence>
<feature type="region of interest" description="Disordered" evidence="10">
    <location>
        <begin position="564"/>
        <end position="586"/>
    </location>
</feature>
<comment type="similarity">
    <text evidence="2 9">Belongs to the dicarboxylate/amino acid:cation symporter (DAACS) (TC 2.A.23) family.</text>
</comment>
<dbReference type="PANTHER" id="PTHR11958:SF99">
    <property type="entry name" value="SODIUM-DEPENDENT EXCITATORY AMINO ACID TRANSPORTER GLT-6-RELATED"/>
    <property type="match status" value="1"/>
</dbReference>
<evidence type="ECO:0000256" key="1">
    <source>
        <dbReference type="ARBA" id="ARBA00004141"/>
    </source>
</evidence>
<keyword evidence="7 9" id="KW-0472">Membrane</keyword>
<dbReference type="InterPro" id="IPR050746">
    <property type="entry name" value="DAACS"/>
</dbReference>
<feature type="transmembrane region" description="Helical" evidence="9">
    <location>
        <begin position="233"/>
        <end position="253"/>
    </location>
</feature>
<keyword evidence="6 9" id="KW-1133">Transmembrane helix</keyword>
<organism evidence="11 12">
    <name type="scientific">Hypsibius exemplaris</name>
    <name type="common">Freshwater tardigrade</name>
    <dbReference type="NCBI Taxonomy" id="2072580"/>
    <lineage>
        <taxon>Eukaryota</taxon>
        <taxon>Metazoa</taxon>
        <taxon>Ecdysozoa</taxon>
        <taxon>Tardigrada</taxon>
        <taxon>Eutardigrada</taxon>
        <taxon>Parachela</taxon>
        <taxon>Hypsibioidea</taxon>
        <taxon>Hypsibiidae</taxon>
        <taxon>Hypsibius</taxon>
    </lineage>
</organism>
<evidence type="ECO:0000256" key="6">
    <source>
        <dbReference type="ARBA" id="ARBA00022989"/>
    </source>
</evidence>
<dbReference type="InterPro" id="IPR036458">
    <property type="entry name" value="Na:dicarbo_symporter_sf"/>
</dbReference>
<feature type="transmembrane region" description="Helical" evidence="9">
    <location>
        <begin position="133"/>
        <end position="155"/>
    </location>
</feature>
<dbReference type="InterPro" id="IPR001991">
    <property type="entry name" value="Na-dicarboxylate_symporter"/>
</dbReference>
<dbReference type="InterPro" id="IPR018107">
    <property type="entry name" value="Na-dicarboxylate_symporter_CS"/>
</dbReference>
<dbReference type="SUPFAM" id="SSF118215">
    <property type="entry name" value="Proton glutamate symport protein"/>
    <property type="match status" value="1"/>
</dbReference>
<feature type="transmembrane region" description="Helical" evidence="9">
    <location>
        <begin position="442"/>
        <end position="468"/>
    </location>
</feature>
<evidence type="ECO:0000256" key="5">
    <source>
        <dbReference type="ARBA" id="ARBA00022847"/>
    </source>
</evidence>
<proteinExistence type="inferred from homology"/>
<feature type="transmembrane region" description="Helical" evidence="9">
    <location>
        <begin position="307"/>
        <end position="333"/>
    </location>
</feature>
<keyword evidence="5 9" id="KW-0769">Symport</keyword>
<dbReference type="PANTHER" id="PTHR11958">
    <property type="entry name" value="SODIUM/DICARBOXYLATE SYMPORTER-RELATED"/>
    <property type="match status" value="1"/>
</dbReference>
<feature type="transmembrane region" description="Helical" evidence="9">
    <location>
        <begin position="414"/>
        <end position="436"/>
    </location>
</feature>
<evidence type="ECO:0000256" key="7">
    <source>
        <dbReference type="ARBA" id="ARBA00023136"/>
    </source>
</evidence>
<keyword evidence="4 9" id="KW-0812">Transmembrane</keyword>
<dbReference type="GO" id="GO:0005313">
    <property type="term" value="F:L-glutamate transmembrane transporter activity"/>
    <property type="evidence" value="ECO:0007669"/>
    <property type="project" value="TreeGrafter"/>
</dbReference>
<dbReference type="OrthoDB" id="5877963at2759"/>
<evidence type="ECO:0000256" key="2">
    <source>
        <dbReference type="ARBA" id="ARBA00006148"/>
    </source>
</evidence>
<gene>
    <name evidence="11" type="ORF">BV898_16234</name>
</gene>
<reference evidence="12" key="1">
    <citation type="submission" date="2017-01" db="EMBL/GenBank/DDBJ databases">
        <title>Comparative genomics of anhydrobiosis in the tardigrade Hypsibius dujardini.</title>
        <authorList>
            <person name="Yoshida Y."/>
            <person name="Koutsovoulos G."/>
            <person name="Laetsch D."/>
            <person name="Stevens L."/>
            <person name="Kumar S."/>
            <person name="Horikawa D."/>
            <person name="Ishino K."/>
            <person name="Komine S."/>
            <person name="Tomita M."/>
            <person name="Blaxter M."/>
            <person name="Arakawa K."/>
        </authorList>
    </citation>
    <scope>NUCLEOTIDE SEQUENCE [LARGE SCALE GENOMIC DNA]</scope>
    <source>
        <strain evidence="12">Z151</strain>
    </source>
</reference>
<dbReference type="AlphaFoldDB" id="A0A9X6NFK6"/>
<dbReference type="Proteomes" id="UP000192578">
    <property type="component" value="Unassembled WGS sequence"/>
</dbReference>